<gene>
    <name evidence="10" type="ORF">H4F90_08735</name>
</gene>
<dbReference type="GO" id="GO:0009252">
    <property type="term" value="P:peptidoglycan biosynthetic process"/>
    <property type="evidence" value="ECO:0007669"/>
    <property type="project" value="UniProtKB-UniPathway"/>
</dbReference>
<comment type="caution">
    <text evidence="10">The sequence shown here is derived from an EMBL/GenBank/DDBJ whole genome shotgun (WGS) entry which is preliminary data.</text>
</comment>
<protein>
    <submittedName>
        <fullName evidence="10">L,D-transpeptidase family protein</fullName>
    </submittedName>
</protein>
<dbReference type="PANTHER" id="PTHR36699:SF1">
    <property type="entry name" value="L,D-TRANSPEPTIDASE YAFK-RELATED"/>
    <property type="match status" value="1"/>
</dbReference>
<evidence type="ECO:0000256" key="5">
    <source>
        <dbReference type="ARBA" id="ARBA00022984"/>
    </source>
</evidence>
<evidence type="ECO:0000313" key="11">
    <source>
        <dbReference type="Proteomes" id="UP000586093"/>
    </source>
</evidence>
<dbReference type="PROSITE" id="PS52029">
    <property type="entry name" value="LD_TPASE"/>
    <property type="match status" value="1"/>
</dbReference>
<proteinExistence type="inferred from homology"/>
<evidence type="ECO:0000256" key="3">
    <source>
        <dbReference type="ARBA" id="ARBA00022679"/>
    </source>
</evidence>
<evidence type="ECO:0000256" key="7">
    <source>
        <dbReference type="PROSITE-ProRule" id="PRU01373"/>
    </source>
</evidence>
<dbReference type="Pfam" id="PF03734">
    <property type="entry name" value="YkuD"/>
    <property type="match status" value="1"/>
</dbReference>
<accession>A0A839HIE0</accession>
<evidence type="ECO:0000259" key="9">
    <source>
        <dbReference type="PROSITE" id="PS52029"/>
    </source>
</evidence>
<dbReference type="InterPro" id="IPR005490">
    <property type="entry name" value="LD_TPept_cat_dom"/>
</dbReference>
<dbReference type="AlphaFoldDB" id="A0A839HIE0"/>
<dbReference type="SUPFAM" id="SSF141523">
    <property type="entry name" value="L,D-transpeptidase catalytic domain-like"/>
    <property type="match status" value="1"/>
</dbReference>
<dbReference type="PANTHER" id="PTHR36699">
    <property type="entry name" value="LD-TRANSPEPTIDASE"/>
    <property type="match status" value="1"/>
</dbReference>
<dbReference type="RefSeq" id="WP_182663603.1">
    <property type="nucleotide sequence ID" value="NZ_JACIVI010000002.1"/>
</dbReference>
<evidence type="ECO:0000313" key="10">
    <source>
        <dbReference type="EMBL" id="MBB1162065.1"/>
    </source>
</evidence>
<evidence type="ECO:0000256" key="4">
    <source>
        <dbReference type="ARBA" id="ARBA00022960"/>
    </source>
</evidence>
<dbReference type="GO" id="GO:0071555">
    <property type="term" value="P:cell wall organization"/>
    <property type="evidence" value="ECO:0007669"/>
    <property type="project" value="UniProtKB-UniRule"/>
</dbReference>
<dbReference type="InterPro" id="IPR038063">
    <property type="entry name" value="Transpep_catalytic_dom"/>
</dbReference>
<keyword evidence="11" id="KW-1185">Reference proteome</keyword>
<feature type="compositionally biased region" description="Basic and acidic residues" evidence="8">
    <location>
        <begin position="14"/>
        <end position="23"/>
    </location>
</feature>
<evidence type="ECO:0000256" key="2">
    <source>
        <dbReference type="ARBA" id="ARBA00005992"/>
    </source>
</evidence>
<dbReference type="UniPathway" id="UPA00219"/>
<keyword evidence="5 7" id="KW-0573">Peptidoglycan synthesis</keyword>
<feature type="active site" description="Nucleophile" evidence="7">
    <location>
        <position position="297"/>
    </location>
</feature>
<comment type="pathway">
    <text evidence="1 7">Cell wall biogenesis; peptidoglycan biosynthesis.</text>
</comment>
<feature type="active site" description="Proton donor/acceptor" evidence="7">
    <location>
        <position position="280"/>
    </location>
</feature>
<feature type="domain" description="L,D-TPase catalytic" evidence="9">
    <location>
        <begin position="187"/>
        <end position="322"/>
    </location>
</feature>
<comment type="similarity">
    <text evidence="2">Belongs to the YkuD family.</text>
</comment>
<evidence type="ECO:0000256" key="6">
    <source>
        <dbReference type="ARBA" id="ARBA00023316"/>
    </source>
</evidence>
<evidence type="ECO:0000256" key="8">
    <source>
        <dbReference type="SAM" id="MobiDB-lite"/>
    </source>
</evidence>
<keyword evidence="3" id="KW-0808">Transferase</keyword>
<feature type="region of interest" description="Disordered" evidence="8">
    <location>
        <begin position="14"/>
        <end position="49"/>
    </location>
</feature>
<keyword evidence="4 7" id="KW-0133">Cell shape</keyword>
<dbReference type="Gene3D" id="2.40.440.10">
    <property type="entry name" value="L,D-transpeptidase catalytic domain-like"/>
    <property type="match status" value="1"/>
</dbReference>
<dbReference type="Proteomes" id="UP000586093">
    <property type="component" value="Unassembled WGS sequence"/>
</dbReference>
<dbReference type="EMBL" id="JACIVI010000002">
    <property type="protein sequence ID" value="MBB1162065.1"/>
    <property type="molecule type" value="Genomic_DNA"/>
</dbReference>
<dbReference type="GO" id="GO:0004180">
    <property type="term" value="F:carboxypeptidase activity"/>
    <property type="evidence" value="ECO:0007669"/>
    <property type="project" value="UniProtKB-ARBA"/>
</dbReference>
<keyword evidence="6 7" id="KW-0961">Cell wall biogenesis/degradation</keyword>
<sequence length="446" mass="47794">MLLSAALAVEAPAEAREARRGEAAKAAAAREGGRGLRAPAQARRPSPVARAAPLAAAGSVGLAGATLAAGPGSAASAGSAQAEARLLAIHRLIGEGRMAEARAQAERLVRDYPQFQLGHMLLGDLLSAQAGRFGASSVLPSRLNAAQGEALLQLRDEARQRLLALQDRPPAGRLPSAFLALPATVRHAVAVDASRHRLYLFERSERGLRLVADHYVSLGKSGVDKRVEGDQRTPVGVYFTTSRLDGKQLADLYGTGALTLNYPNEVDRLKGRTGSGIWLHGTPAANYARAPLSTDGCIVLSNPDMQRLMQTVAPQGTPVVVAHKLDWVLPEAAERSNRGFGEALRAWWQARDLGDASRLAAFYAASASPLAEAPTLRRVSARTVPDSPQRFQSPKDLSIFTWRDQLDHAVVTFGDVGRGARTGVVRRQYWTHDGQRWRIVHESLIG</sequence>
<dbReference type="GO" id="GO:0008360">
    <property type="term" value="P:regulation of cell shape"/>
    <property type="evidence" value="ECO:0007669"/>
    <property type="project" value="UniProtKB-UniRule"/>
</dbReference>
<dbReference type="GO" id="GO:0016740">
    <property type="term" value="F:transferase activity"/>
    <property type="evidence" value="ECO:0007669"/>
    <property type="project" value="UniProtKB-KW"/>
</dbReference>
<dbReference type="CDD" id="cd16913">
    <property type="entry name" value="YkuD_like"/>
    <property type="match status" value="1"/>
</dbReference>
<organism evidence="10 11">
    <name type="scientific">Aquariibacter albus</name>
    <dbReference type="NCBI Taxonomy" id="2759899"/>
    <lineage>
        <taxon>Bacteria</taxon>
        <taxon>Pseudomonadati</taxon>
        <taxon>Pseudomonadota</taxon>
        <taxon>Betaproteobacteria</taxon>
        <taxon>Burkholderiales</taxon>
        <taxon>Sphaerotilaceae</taxon>
        <taxon>Aquariibacter</taxon>
    </lineage>
</organism>
<feature type="compositionally biased region" description="Low complexity" evidence="8">
    <location>
        <begin position="24"/>
        <end position="49"/>
    </location>
</feature>
<evidence type="ECO:0000256" key="1">
    <source>
        <dbReference type="ARBA" id="ARBA00004752"/>
    </source>
</evidence>
<reference evidence="10 11" key="1">
    <citation type="submission" date="2020-08" db="EMBL/GenBank/DDBJ databases">
        <title>Aquariorum lacteus gen. nov., sp. nov., a new member of the family Comamonadaceae, isolated from freshwater aquarium.</title>
        <authorList>
            <person name="Chun S.-J."/>
        </authorList>
    </citation>
    <scope>NUCLEOTIDE SEQUENCE [LARGE SCALE GENOMIC DNA]</scope>
    <source>
        <strain evidence="10 11">SJAQ100</strain>
    </source>
</reference>
<name>A0A839HIE0_9BURK</name>